<dbReference type="NCBIfam" id="NF037970">
    <property type="entry name" value="vanZ_1"/>
    <property type="match status" value="1"/>
</dbReference>
<evidence type="ECO:0008006" key="4">
    <source>
        <dbReference type="Google" id="ProtNLM"/>
    </source>
</evidence>
<reference evidence="2 3" key="1">
    <citation type="submission" date="2019-04" db="EMBL/GenBank/DDBJ databases">
        <title>Bacillus caeni sp. nov., a bacterium isolated from mangrove sediment.</title>
        <authorList>
            <person name="Huang H."/>
            <person name="Mo K."/>
            <person name="Hu Y."/>
        </authorList>
    </citation>
    <scope>NUCLEOTIDE SEQUENCE [LARGE SCALE GENOMIC DNA]</scope>
    <source>
        <strain evidence="2 3">HB172195</strain>
    </source>
</reference>
<dbReference type="EMBL" id="SWLG01000003">
    <property type="protein sequence ID" value="TLS38442.1"/>
    <property type="molecule type" value="Genomic_DNA"/>
</dbReference>
<feature type="transmembrane region" description="Helical" evidence="1">
    <location>
        <begin position="117"/>
        <end position="135"/>
    </location>
</feature>
<keyword evidence="1" id="KW-1133">Transmembrane helix</keyword>
<feature type="transmembrane region" description="Helical" evidence="1">
    <location>
        <begin position="77"/>
        <end position="96"/>
    </location>
</feature>
<dbReference type="OrthoDB" id="2969788at2"/>
<dbReference type="Proteomes" id="UP000308230">
    <property type="component" value="Unassembled WGS sequence"/>
</dbReference>
<dbReference type="RefSeq" id="WP_138123727.1">
    <property type="nucleotide sequence ID" value="NZ_SWLG01000003.1"/>
</dbReference>
<evidence type="ECO:0000313" key="3">
    <source>
        <dbReference type="Proteomes" id="UP000308230"/>
    </source>
</evidence>
<keyword evidence="3" id="KW-1185">Reference proteome</keyword>
<proteinExistence type="predicted"/>
<feature type="transmembrane region" description="Helical" evidence="1">
    <location>
        <begin position="14"/>
        <end position="34"/>
    </location>
</feature>
<feature type="transmembrane region" description="Helical" evidence="1">
    <location>
        <begin position="41"/>
        <end position="57"/>
    </location>
</feature>
<organism evidence="2 3">
    <name type="scientific">Exobacillus caeni</name>
    <dbReference type="NCBI Taxonomy" id="2574798"/>
    <lineage>
        <taxon>Bacteria</taxon>
        <taxon>Bacillati</taxon>
        <taxon>Bacillota</taxon>
        <taxon>Bacilli</taxon>
        <taxon>Bacillales</taxon>
        <taxon>Guptibacillaceae</taxon>
        <taxon>Exobacillus</taxon>
    </lineage>
</organism>
<evidence type="ECO:0000256" key="1">
    <source>
        <dbReference type="SAM" id="Phobius"/>
    </source>
</evidence>
<comment type="caution">
    <text evidence="2">The sequence shown here is derived from an EMBL/GenBank/DDBJ whole genome shotgun (WGS) entry which is preliminary data.</text>
</comment>
<accession>A0A5R9F419</accession>
<name>A0A5R9F419_9BACL</name>
<protein>
    <recommendedName>
        <fullName evidence="4">VanZ-like domain-containing protein</fullName>
    </recommendedName>
</protein>
<dbReference type="AlphaFoldDB" id="A0A5R9F419"/>
<keyword evidence="1" id="KW-0472">Membrane</keyword>
<evidence type="ECO:0000313" key="2">
    <source>
        <dbReference type="EMBL" id="TLS38442.1"/>
    </source>
</evidence>
<keyword evidence="1" id="KW-0812">Transmembrane</keyword>
<gene>
    <name evidence="2" type="ORF">FCL54_04705</name>
</gene>
<sequence>MHLFDTVHIGIDKLMHFSLFTIVSFTLGMFALVVPPSENGLLRLVTIGFTLSFIGIVEEYRQWFSPDRSTEFYDAIANIIGISAGLITPLLIYICIKLFSNKKKKRDLKNDRYAVSLLLATALIIAPILLGLNFITEYSPSAKGGETEKSNEQLTIPDH</sequence>